<feature type="transmembrane region" description="Helical" evidence="7">
    <location>
        <begin position="363"/>
        <end position="385"/>
    </location>
</feature>
<feature type="transmembrane region" description="Helical" evidence="7">
    <location>
        <begin position="276"/>
        <end position="309"/>
    </location>
</feature>
<evidence type="ECO:0000256" key="3">
    <source>
        <dbReference type="ARBA" id="ARBA00022448"/>
    </source>
</evidence>
<evidence type="ECO:0000259" key="8">
    <source>
        <dbReference type="Pfam" id="PF00999"/>
    </source>
</evidence>
<keyword evidence="4 7" id="KW-0812">Transmembrane</keyword>
<dbReference type="AlphaFoldDB" id="A0ABD5WII6"/>
<protein>
    <submittedName>
        <fullName evidence="9">Cation:proton antiporter</fullName>
    </submittedName>
</protein>
<evidence type="ECO:0000256" key="4">
    <source>
        <dbReference type="ARBA" id="ARBA00022692"/>
    </source>
</evidence>
<feature type="transmembrane region" description="Helical" evidence="7">
    <location>
        <begin position="60"/>
        <end position="81"/>
    </location>
</feature>
<feature type="transmembrane region" description="Helical" evidence="7">
    <location>
        <begin position="190"/>
        <end position="211"/>
    </location>
</feature>
<evidence type="ECO:0000313" key="10">
    <source>
        <dbReference type="Proteomes" id="UP001596407"/>
    </source>
</evidence>
<evidence type="ECO:0000256" key="5">
    <source>
        <dbReference type="ARBA" id="ARBA00022989"/>
    </source>
</evidence>
<evidence type="ECO:0000313" key="9">
    <source>
        <dbReference type="EMBL" id="MFC7078962.1"/>
    </source>
</evidence>
<keyword evidence="10" id="KW-1185">Reference proteome</keyword>
<feature type="transmembrane region" description="Helical" evidence="7">
    <location>
        <begin position="154"/>
        <end position="178"/>
    </location>
</feature>
<evidence type="ECO:0000256" key="6">
    <source>
        <dbReference type="ARBA" id="ARBA00023136"/>
    </source>
</evidence>
<dbReference type="PANTHER" id="PTHR42751">
    <property type="entry name" value="SODIUM/HYDROGEN EXCHANGER FAMILY/TRKA DOMAIN PROTEIN"/>
    <property type="match status" value="1"/>
</dbReference>
<dbReference type="InterPro" id="IPR006153">
    <property type="entry name" value="Cation/H_exchanger_TM"/>
</dbReference>
<dbReference type="GO" id="GO:0016020">
    <property type="term" value="C:membrane"/>
    <property type="evidence" value="ECO:0007669"/>
    <property type="project" value="UniProtKB-SubCell"/>
</dbReference>
<gene>
    <name evidence="9" type="ORF">ACFQJ6_01275</name>
</gene>
<dbReference type="PANTHER" id="PTHR42751:SF4">
    <property type="entry name" value="K(+)_H(+) ANTIPORTER SUBUNIT KHTU"/>
    <property type="match status" value="1"/>
</dbReference>
<evidence type="ECO:0000256" key="1">
    <source>
        <dbReference type="ARBA" id="ARBA00004141"/>
    </source>
</evidence>
<sequence length="396" mass="40929">MAEILVELGITFTALAVAGALATRANQSVIPAYILAGVVVGPNPPLSLGPIDLTLVAHRPILDVGAELGVVFLLFFLGLEFSPDRLLARPTRLFGVGATDFLVNFGAGLALAAAFGFPLLTAMFLASIVYISSSAVVTKSLVERGWIADPESDVILGTLVFEDLLIAVVLAILTAVALGGGGVGAVLVSVGRSGAFLAALAAVAVYGTPYVERLLSVEADELFLLFAVGITTLVAGEALVLGVSEAVAAFFVGTAFGQTDHDERLELVVGPTRDLFAAVFFFSIGLTTDVTAFLDVWVLLAVAVVVTSLSKLASGVLGGRVYGLSRRRSLRVGVGLVPRGEFSLVIAALATTAGASIPRTDELASFTVGYVLVMSVLGTVAMQYADGVTAFRSREH</sequence>
<feature type="transmembrane region" description="Helical" evidence="7">
    <location>
        <begin position="223"/>
        <end position="256"/>
    </location>
</feature>
<evidence type="ECO:0000256" key="2">
    <source>
        <dbReference type="ARBA" id="ARBA00005551"/>
    </source>
</evidence>
<comment type="caution">
    <text evidence="9">The sequence shown here is derived from an EMBL/GenBank/DDBJ whole genome shotgun (WGS) entry which is preliminary data.</text>
</comment>
<reference evidence="9 10" key="1">
    <citation type="journal article" date="2019" name="Int. J. Syst. Evol. Microbiol.">
        <title>The Global Catalogue of Microorganisms (GCM) 10K type strain sequencing project: providing services to taxonomists for standard genome sequencing and annotation.</title>
        <authorList>
            <consortium name="The Broad Institute Genomics Platform"/>
            <consortium name="The Broad Institute Genome Sequencing Center for Infectious Disease"/>
            <person name="Wu L."/>
            <person name="Ma J."/>
        </authorList>
    </citation>
    <scope>NUCLEOTIDE SEQUENCE [LARGE SCALE GENOMIC DNA]</scope>
    <source>
        <strain evidence="9 10">DT72</strain>
    </source>
</reference>
<dbReference type="GeneID" id="79305406"/>
<dbReference type="Proteomes" id="UP001596407">
    <property type="component" value="Unassembled WGS sequence"/>
</dbReference>
<dbReference type="RefSeq" id="WP_276282278.1">
    <property type="nucleotide sequence ID" value="NZ_CP119810.1"/>
</dbReference>
<dbReference type="InterPro" id="IPR038770">
    <property type="entry name" value="Na+/solute_symporter_sf"/>
</dbReference>
<keyword evidence="3" id="KW-0813">Transport</keyword>
<proteinExistence type="inferred from homology"/>
<keyword evidence="5 7" id="KW-1133">Transmembrane helix</keyword>
<organism evidence="9 10">
    <name type="scientific">Halorussus caseinilyticus</name>
    <dbReference type="NCBI Taxonomy" id="3034025"/>
    <lineage>
        <taxon>Archaea</taxon>
        <taxon>Methanobacteriati</taxon>
        <taxon>Methanobacteriota</taxon>
        <taxon>Stenosarchaea group</taxon>
        <taxon>Halobacteria</taxon>
        <taxon>Halobacteriales</taxon>
        <taxon>Haladaptataceae</taxon>
        <taxon>Halorussus</taxon>
    </lineage>
</organism>
<evidence type="ECO:0000256" key="7">
    <source>
        <dbReference type="SAM" id="Phobius"/>
    </source>
</evidence>
<dbReference type="Gene3D" id="1.20.1530.20">
    <property type="match status" value="1"/>
</dbReference>
<keyword evidence="6 7" id="KW-0472">Membrane</keyword>
<comment type="similarity">
    <text evidence="2">Belongs to the monovalent cation:proton antiporter 2 (CPA2) transporter (TC 2.A.37) family.</text>
</comment>
<dbReference type="EMBL" id="JBHSZH010000001">
    <property type="protein sequence ID" value="MFC7078962.1"/>
    <property type="molecule type" value="Genomic_DNA"/>
</dbReference>
<feature type="transmembrane region" description="Helical" evidence="7">
    <location>
        <begin position="93"/>
        <end position="117"/>
    </location>
</feature>
<accession>A0ABD5WII6</accession>
<name>A0ABD5WII6_9EURY</name>
<feature type="domain" description="Cation/H+ exchanger transmembrane" evidence="8">
    <location>
        <begin position="15"/>
        <end position="379"/>
    </location>
</feature>
<dbReference type="Pfam" id="PF00999">
    <property type="entry name" value="Na_H_Exchanger"/>
    <property type="match status" value="1"/>
</dbReference>
<comment type="subcellular location">
    <subcellularLocation>
        <location evidence="1">Membrane</location>
        <topology evidence="1">Multi-pass membrane protein</topology>
    </subcellularLocation>
</comment>